<name>A0A0L0HNK1_SPIPD</name>
<evidence type="ECO:0000313" key="3">
    <source>
        <dbReference type="Proteomes" id="UP000053201"/>
    </source>
</evidence>
<dbReference type="GeneID" id="27685381"/>
<dbReference type="AlphaFoldDB" id="A0A0L0HNK1"/>
<feature type="region of interest" description="Disordered" evidence="1">
    <location>
        <begin position="558"/>
        <end position="700"/>
    </location>
</feature>
<evidence type="ECO:0000256" key="1">
    <source>
        <dbReference type="SAM" id="MobiDB-lite"/>
    </source>
</evidence>
<gene>
    <name evidence="2" type="ORF">SPPG_01738</name>
</gene>
<dbReference type="InParanoid" id="A0A0L0HNK1"/>
<sequence>MANAPSADQMVEALDRFYLEWANANNIDVNAALFCSPARRSITIDENEIIEPGARLLSIPLRAALSAWGPGHEEEAAFDMWLTTVQDRCDTRRQRVPLIEGFGAVQAVIMRLLFHLSLEMESRFAPWLATLRVFPVYREFPPDPRYLGLFIPNLTPDERTELRGTSLQVMADCNEEISEMYRLTKILVEDARQMIGGFSFRHYYSTNTITQPVRKEDPDFDPDGFTYDLFKRALWLVFRTGYHVNALKGKFQSVAAQFAQPSWSWENMGKPCHHLYLIPLFECLQPQADRATAFVKPTREEIVIPNPRRRSSASSDGTAKHAAPVLPDPTNEPYEPEYSVVTGVVINVHAANRLIQRQRLTIHGLNHVINTADMLKAYGTMDGSRFESFAIPSAIVDRSIRLHLGGPSAVEYSAKGKAPATFNQDLYALARQQLHYRGYWPEPQEEFQVTCRIMENPHLITCVVVALMSHEELEKWACKPCSFDYGWLKSQAETPGGMQYDRCCTIAEILGSIIFERLAAIPSNDNHDSAIMNRCQAMRTWDHKKLQREKLEQLRRAAEDVLDERDGRDGERTSQGRPPGASNGHSRPRAPSSNLSDSPRKRKRGQEGETLSGESRSAIPKDDSGASPPKTRKLNGGGDSPTTARTPVRSKRHARSCPSTPPSGGSSSSSSGSKKRGRSASDDETQSSSPEKRRKSASSLPLFDPFADFRRWWTYGKEMAVLFRWRERVALQHALSHLQRDATKAA</sequence>
<feature type="compositionally biased region" description="Basic and acidic residues" evidence="1">
    <location>
        <begin position="558"/>
        <end position="574"/>
    </location>
</feature>
<protein>
    <submittedName>
        <fullName evidence="2">Uncharacterized protein</fullName>
    </submittedName>
</protein>
<feature type="region of interest" description="Disordered" evidence="1">
    <location>
        <begin position="305"/>
        <end position="330"/>
    </location>
</feature>
<keyword evidence="3" id="KW-1185">Reference proteome</keyword>
<organism evidence="2 3">
    <name type="scientific">Spizellomyces punctatus (strain DAOM BR117)</name>
    <dbReference type="NCBI Taxonomy" id="645134"/>
    <lineage>
        <taxon>Eukaryota</taxon>
        <taxon>Fungi</taxon>
        <taxon>Fungi incertae sedis</taxon>
        <taxon>Chytridiomycota</taxon>
        <taxon>Chytridiomycota incertae sedis</taxon>
        <taxon>Chytridiomycetes</taxon>
        <taxon>Spizellomycetales</taxon>
        <taxon>Spizellomycetaceae</taxon>
        <taxon>Spizellomyces</taxon>
    </lineage>
</organism>
<dbReference type="EMBL" id="KQ257452">
    <property type="protein sequence ID" value="KND02652.1"/>
    <property type="molecule type" value="Genomic_DNA"/>
</dbReference>
<feature type="compositionally biased region" description="Low complexity" evidence="1">
    <location>
        <begin position="656"/>
        <end position="672"/>
    </location>
</feature>
<reference evidence="2 3" key="1">
    <citation type="submission" date="2009-08" db="EMBL/GenBank/DDBJ databases">
        <title>The Genome Sequence of Spizellomyces punctatus strain DAOM BR117.</title>
        <authorList>
            <consortium name="The Broad Institute Genome Sequencing Platform"/>
            <person name="Russ C."/>
            <person name="Cuomo C."/>
            <person name="Shea T."/>
            <person name="Young S.K."/>
            <person name="Zeng Q."/>
            <person name="Koehrsen M."/>
            <person name="Haas B."/>
            <person name="Borodovsky M."/>
            <person name="Guigo R."/>
            <person name="Alvarado L."/>
            <person name="Berlin A."/>
            <person name="Bochicchio J."/>
            <person name="Borenstein D."/>
            <person name="Chapman S."/>
            <person name="Chen Z."/>
            <person name="Engels R."/>
            <person name="Freedman E."/>
            <person name="Gellesch M."/>
            <person name="Goldberg J."/>
            <person name="Griggs A."/>
            <person name="Gujja S."/>
            <person name="Heiman D."/>
            <person name="Hepburn T."/>
            <person name="Howarth C."/>
            <person name="Jen D."/>
            <person name="Larson L."/>
            <person name="Lewis B."/>
            <person name="Mehta T."/>
            <person name="Park D."/>
            <person name="Pearson M."/>
            <person name="Roberts A."/>
            <person name="Saif S."/>
            <person name="Shenoy N."/>
            <person name="Sisk P."/>
            <person name="Stolte C."/>
            <person name="Sykes S."/>
            <person name="Thomson T."/>
            <person name="Walk T."/>
            <person name="White J."/>
            <person name="Yandava C."/>
            <person name="Burger G."/>
            <person name="Gray M.W."/>
            <person name="Holland P.W.H."/>
            <person name="King N."/>
            <person name="Lang F.B.F."/>
            <person name="Roger A.J."/>
            <person name="Ruiz-Trillo I."/>
            <person name="Lander E."/>
            <person name="Nusbaum C."/>
        </authorList>
    </citation>
    <scope>NUCLEOTIDE SEQUENCE [LARGE SCALE GENOMIC DNA]</scope>
    <source>
        <strain evidence="2 3">DAOM BR117</strain>
    </source>
</reference>
<dbReference type="OrthoDB" id="10287380at2759"/>
<dbReference type="VEuPathDB" id="FungiDB:SPPG_01738"/>
<accession>A0A0L0HNK1</accession>
<proteinExistence type="predicted"/>
<dbReference type="RefSeq" id="XP_016610691.1">
    <property type="nucleotide sequence ID" value="XM_016750054.1"/>
</dbReference>
<dbReference type="Gene3D" id="3.90.1410.10">
    <property type="entry name" value="set domain protein methyltransferase, domain 1"/>
    <property type="match status" value="1"/>
</dbReference>
<evidence type="ECO:0000313" key="2">
    <source>
        <dbReference type="EMBL" id="KND02652.1"/>
    </source>
</evidence>
<dbReference type="Proteomes" id="UP000053201">
    <property type="component" value="Unassembled WGS sequence"/>
</dbReference>